<dbReference type="EMBL" id="OC904752">
    <property type="protein sequence ID" value="CAD7650060.1"/>
    <property type="molecule type" value="Genomic_DNA"/>
</dbReference>
<dbReference type="Pfam" id="PF02410">
    <property type="entry name" value="RsfS"/>
    <property type="match status" value="1"/>
</dbReference>
<reference evidence="2" key="1">
    <citation type="submission" date="2020-11" db="EMBL/GenBank/DDBJ databases">
        <authorList>
            <person name="Tran Van P."/>
        </authorList>
    </citation>
    <scope>NUCLEOTIDE SEQUENCE</scope>
</reference>
<feature type="non-terminal residue" evidence="2">
    <location>
        <position position="1"/>
    </location>
</feature>
<protein>
    <submittedName>
        <fullName evidence="2">Uncharacterized protein</fullName>
    </submittedName>
</protein>
<proteinExistence type="inferred from homology"/>
<dbReference type="InterPro" id="IPR004394">
    <property type="entry name" value="Iojap/RsfS/C7orf30"/>
</dbReference>
<dbReference type="GO" id="GO:0090071">
    <property type="term" value="P:negative regulation of ribosome biogenesis"/>
    <property type="evidence" value="ECO:0007669"/>
    <property type="project" value="TreeGrafter"/>
</dbReference>
<dbReference type="PANTHER" id="PTHR21043">
    <property type="entry name" value="IOJAP SUPERFAMILY ORTHOLOG"/>
    <property type="match status" value="1"/>
</dbReference>
<name>A0A7R9LY35_9ACAR</name>
<sequence length="118" mass="13975">EVPKELNYCRYMVLGSAASKRHLNAFMEYFNKVYKAKKHVKDPFLDIGGKKAEDWKVVDMKSIVLHLFYGNIREHYDIETLWTVGHEFDEKIQRPEPDTVVDIMEKHMKYLEGLTPQN</sequence>
<evidence type="ECO:0000256" key="1">
    <source>
        <dbReference type="ARBA" id="ARBA00010574"/>
    </source>
</evidence>
<dbReference type="Gene3D" id="3.30.460.10">
    <property type="entry name" value="Beta Polymerase, domain 2"/>
    <property type="match status" value="1"/>
</dbReference>
<dbReference type="PANTHER" id="PTHR21043:SF0">
    <property type="entry name" value="MITOCHONDRIAL ASSEMBLY OF RIBOSOMAL LARGE SUBUNIT PROTEIN 1"/>
    <property type="match status" value="1"/>
</dbReference>
<keyword evidence="3" id="KW-1185">Reference proteome</keyword>
<dbReference type="GO" id="GO:0005739">
    <property type="term" value="C:mitochondrion"/>
    <property type="evidence" value="ECO:0007669"/>
    <property type="project" value="TreeGrafter"/>
</dbReference>
<dbReference type="EMBL" id="CAJPIZ010050177">
    <property type="protein sequence ID" value="CAG2122733.1"/>
    <property type="molecule type" value="Genomic_DNA"/>
</dbReference>
<gene>
    <name evidence="2" type="ORF">OSB1V03_LOCUS22678</name>
</gene>
<dbReference type="InterPro" id="IPR043519">
    <property type="entry name" value="NT_sf"/>
</dbReference>
<evidence type="ECO:0000313" key="2">
    <source>
        <dbReference type="EMBL" id="CAD7650060.1"/>
    </source>
</evidence>
<dbReference type="GO" id="GO:0043023">
    <property type="term" value="F:ribosomal large subunit binding"/>
    <property type="evidence" value="ECO:0007669"/>
    <property type="project" value="TreeGrafter"/>
</dbReference>
<dbReference type="AlphaFoldDB" id="A0A7R9LY35"/>
<comment type="similarity">
    <text evidence="1">Belongs to the Iojap/RsfS family.</text>
</comment>
<evidence type="ECO:0000313" key="3">
    <source>
        <dbReference type="Proteomes" id="UP000759131"/>
    </source>
</evidence>
<dbReference type="OrthoDB" id="21330at2759"/>
<dbReference type="SUPFAM" id="SSF81301">
    <property type="entry name" value="Nucleotidyltransferase"/>
    <property type="match status" value="1"/>
</dbReference>
<dbReference type="Proteomes" id="UP000759131">
    <property type="component" value="Unassembled WGS sequence"/>
</dbReference>
<organism evidence="2">
    <name type="scientific">Medioppia subpectinata</name>
    <dbReference type="NCBI Taxonomy" id="1979941"/>
    <lineage>
        <taxon>Eukaryota</taxon>
        <taxon>Metazoa</taxon>
        <taxon>Ecdysozoa</taxon>
        <taxon>Arthropoda</taxon>
        <taxon>Chelicerata</taxon>
        <taxon>Arachnida</taxon>
        <taxon>Acari</taxon>
        <taxon>Acariformes</taxon>
        <taxon>Sarcoptiformes</taxon>
        <taxon>Oribatida</taxon>
        <taxon>Brachypylina</taxon>
        <taxon>Oppioidea</taxon>
        <taxon>Oppiidae</taxon>
        <taxon>Medioppia</taxon>
    </lineage>
</organism>
<accession>A0A7R9LY35</accession>
<dbReference type="GO" id="GO:0017148">
    <property type="term" value="P:negative regulation of translation"/>
    <property type="evidence" value="ECO:0007669"/>
    <property type="project" value="TreeGrafter"/>
</dbReference>